<accession>A0ABN3UPU4</accession>
<evidence type="ECO:0000313" key="1">
    <source>
        <dbReference type="EMBL" id="GAA2736604.1"/>
    </source>
</evidence>
<reference evidence="2" key="1">
    <citation type="journal article" date="2019" name="Int. J. Syst. Evol. Microbiol.">
        <title>The Global Catalogue of Microorganisms (GCM) 10K type strain sequencing project: providing services to taxonomists for standard genome sequencing and annotation.</title>
        <authorList>
            <consortium name="The Broad Institute Genomics Platform"/>
            <consortium name="The Broad Institute Genome Sequencing Center for Infectious Disease"/>
            <person name="Wu L."/>
            <person name="Ma J."/>
        </authorList>
    </citation>
    <scope>NUCLEOTIDE SEQUENCE [LARGE SCALE GENOMIC DNA]</scope>
    <source>
        <strain evidence="2">JCM 8201</strain>
    </source>
</reference>
<protein>
    <submittedName>
        <fullName evidence="1">Uncharacterized protein</fullName>
    </submittedName>
</protein>
<sequence length="71" mass="8350">MTQPPRVVRVTLETGDPLRCVVCRDDRFEKRAWKLNTTGMEFAGLAWANRNALCYVCVKCRFIHWFDEDGR</sequence>
<organism evidence="1 2">
    <name type="scientific">Actinocorallia aurantiaca</name>
    <dbReference type="NCBI Taxonomy" id="46204"/>
    <lineage>
        <taxon>Bacteria</taxon>
        <taxon>Bacillati</taxon>
        <taxon>Actinomycetota</taxon>
        <taxon>Actinomycetes</taxon>
        <taxon>Streptosporangiales</taxon>
        <taxon>Thermomonosporaceae</taxon>
        <taxon>Actinocorallia</taxon>
    </lineage>
</organism>
<dbReference type="RefSeq" id="WP_344456289.1">
    <property type="nucleotide sequence ID" value="NZ_BAAATZ010000033.1"/>
</dbReference>
<dbReference type="EMBL" id="BAAATZ010000033">
    <property type="protein sequence ID" value="GAA2736604.1"/>
    <property type="molecule type" value="Genomic_DNA"/>
</dbReference>
<comment type="caution">
    <text evidence="1">The sequence shown here is derived from an EMBL/GenBank/DDBJ whole genome shotgun (WGS) entry which is preliminary data.</text>
</comment>
<keyword evidence="2" id="KW-1185">Reference proteome</keyword>
<gene>
    <name evidence="1" type="ORF">GCM10010439_64110</name>
</gene>
<name>A0ABN3UPU4_9ACTN</name>
<dbReference type="Proteomes" id="UP001501842">
    <property type="component" value="Unassembled WGS sequence"/>
</dbReference>
<evidence type="ECO:0000313" key="2">
    <source>
        <dbReference type="Proteomes" id="UP001501842"/>
    </source>
</evidence>
<proteinExistence type="predicted"/>